<dbReference type="InterPro" id="IPR002502">
    <property type="entry name" value="Amidase_domain"/>
</dbReference>
<dbReference type="GO" id="GO:0008270">
    <property type="term" value="F:zinc ion binding"/>
    <property type="evidence" value="ECO:0007669"/>
    <property type="project" value="InterPro"/>
</dbReference>
<dbReference type="InterPro" id="IPR006619">
    <property type="entry name" value="PGRP_domain_met/bac"/>
</dbReference>
<feature type="compositionally biased region" description="Low complexity" evidence="2">
    <location>
        <begin position="239"/>
        <end position="254"/>
    </location>
</feature>
<dbReference type="SUPFAM" id="SSF55846">
    <property type="entry name" value="N-acetylmuramoyl-L-alanine amidase-like"/>
    <property type="match status" value="1"/>
</dbReference>
<dbReference type="Gene3D" id="2.60.120.260">
    <property type="entry name" value="Galactose-binding domain-like"/>
    <property type="match status" value="1"/>
</dbReference>
<sequence length="759" mass="77857">MQRRVAIGIGAAVAVLAAGGGVAVLTLTSGPAETAAAAQDGVTVLPPDPNAEPPRIPTDLHTVDIAGSGGSAEVPQRDTKRFSLLGVTWADPKDKPEASIEVRTRGVKSGKWSDWQALEPSDIGPDGAEAAATARRGGTEPLWVGPADGVAARIAGSGSGLPAGLRLDLIDPGTEPGGRGGGEPDPSASAPAPEPSTGTPESSEPAPGPSAEPEAPPASQPAPPPSAIVPPSLGPAPSAPASTGPSTVPTTTTVVPTSTVPVKAQFPLYYSRRTWSADERIVGSIEVAKEVKLLWVHHTATTNSYECTESPAIVRGIQAYHVKSNGWSDVGYNYLMDKCGRLYEGRRGGVENAVVGAHTQGFNTNYAAVSVIGNYESAKSNPAIELTIAQLAAARLGKYNYNPTSKVTVVAGSTNGKYKAGTRVTLPRVSGHRDADATACPGANLYSRLAAIRGASQQMITGLALRSVTGGGSAGGVWFVRNKAQLTWSLTTPAAQVARIEVQVDGKTVSTLPGTALTAAVTLTPGKHTVVIRPVHVSGSSARLTATIWGDVTAPSTPGGLAVGLSTGTVSKTAVPVVFGFSAADNAGLGGYVISRPRAGSAPATARSWATTARLGATTYTVTARDLAGNVGRTASVSRSVLLSSEGSAKKTGTWSKKSGNGYLGDKALSARTKNRKLAWTFTGRSAALLFTKNSSSGKVAIYVDGKKLSTVDLKSKKTLNRQAVWTRSLPYGKHKIEIVVLGTSGRPTVISDGLLYVK</sequence>
<dbReference type="GO" id="GO:0009253">
    <property type="term" value="P:peptidoglycan catabolic process"/>
    <property type="evidence" value="ECO:0007669"/>
    <property type="project" value="InterPro"/>
</dbReference>
<keyword evidence="5" id="KW-1185">Reference proteome</keyword>
<gene>
    <name evidence="4" type="ORF">I4J89_11805</name>
</gene>
<dbReference type="InterPro" id="IPR015510">
    <property type="entry name" value="PGRP"/>
</dbReference>
<feature type="compositionally biased region" description="Low complexity" evidence="2">
    <location>
        <begin position="184"/>
        <end position="205"/>
    </location>
</feature>
<dbReference type="AlphaFoldDB" id="A0A931C7Z2"/>
<feature type="compositionally biased region" description="Pro residues" evidence="2">
    <location>
        <begin position="206"/>
        <end position="238"/>
    </location>
</feature>
<dbReference type="CDD" id="cd06583">
    <property type="entry name" value="PGRP"/>
    <property type="match status" value="1"/>
</dbReference>
<dbReference type="GO" id="GO:0008745">
    <property type="term" value="F:N-acetylmuramoyl-L-alanine amidase activity"/>
    <property type="evidence" value="ECO:0007669"/>
    <property type="project" value="InterPro"/>
</dbReference>
<dbReference type="EMBL" id="JADQTO010000005">
    <property type="protein sequence ID" value="MBG0562148.1"/>
    <property type="molecule type" value="Genomic_DNA"/>
</dbReference>
<feature type="region of interest" description="Disordered" evidence="2">
    <location>
        <begin position="113"/>
        <end position="143"/>
    </location>
</feature>
<dbReference type="PANTHER" id="PTHR11022:SF41">
    <property type="entry name" value="PEPTIDOGLYCAN-RECOGNITION PROTEIN LC-RELATED"/>
    <property type="match status" value="1"/>
</dbReference>
<accession>A0A931C7Z2</accession>
<feature type="domain" description="Peptidoglycan recognition protein family" evidence="3">
    <location>
        <begin position="267"/>
        <end position="414"/>
    </location>
</feature>
<evidence type="ECO:0000313" key="5">
    <source>
        <dbReference type="Proteomes" id="UP000598146"/>
    </source>
</evidence>
<feature type="compositionally biased region" description="Low complexity" evidence="2">
    <location>
        <begin position="127"/>
        <end position="140"/>
    </location>
</feature>
<reference evidence="4" key="1">
    <citation type="submission" date="2020-11" db="EMBL/GenBank/DDBJ databases">
        <title>Isolation and identification of active actinomycetes.</title>
        <authorList>
            <person name="Sun X."/>
        </authorList>
    </citation>
    <scope>NUCLEOTIDE SEQUENCE</scope>
    <source>
        <strain evidence="4">NEAU-A11</strain>
    </source>
</reference>
<organism evidence="4 5">
    <name type="scientific">Actinoplanes aureus</name>
    <dbReference type="NCBI Taxonomy" id="2792083"/>
    <lineage>
        <taxon>Bacteria</taxon>
        <taxon>Bacillati</taxon>
        <taxon>Actinomycetota</taxon>
        <taxon>Actinomycetes</taxon>
        <taxon>Micromonosporales</taxon>
        <taxon>Micromonosporaceae</taxon>
        <taxon>Actinoplanes</taxon>
    </lineage>
</organism>
<dbReference type="InterPro" id="IPR036505">
    <property type="entry name" value="Amidase/PGRP_sf"/>
</dbReference>
<evidence type="ECO:0000313" key="4">
    <source>
        <dbReference type="EMBL" id="MBG0562148.1"/>
    </source>
</evidence>
<evidence type="ECO:0000256" key="2">
    <source>
        <dbReference type="SAM" id="MobiDB-lite"/>
    </source>
</evidence>
<dbReference type="Proteomes" id="UP000598146">
    <property type="component" value="Unassembled WGS sequence"/>
</dbReference>
<dbReference type="PANTHER" id="PTHR11022">
    <property type="entry name" value="PEPTIDOGLYCAN RECOGNITION PROTEIN"/>
    <property type="match status" value="1"/>
</dbReference>
<evidence type="ECO:0000256" key="1">
    <source>
        <dbReference type="ARBA" id="ARBA00007553"/>
    </source>
</evidence>
<comment type="caution">
    <text evidence="4">The sequence shown here is derived from an EMBL/GenBank/DDBJ whole genome shotgun (WGS) entry which is preliminary data.</text>
</comment>
<proteinExistence type="inferred from homology"/>
<dbReference type="Gene3D" id="3.40.80.10">
    <property type="entry name" value="Peptidoglycan recognition protein-like"/>
    <property type="match status" value="1"/>
</dbReference>
<name>A0A931C7Z2_9ACTN</name>
<protein>
    <submittedName>
        <fullName evidence="4">N-acetylmuramoyl-L-alanine amidase</fullName>
    </submittedName>
</protein>
<feature type="region of interest" description="Disordered" evidence="2">
    <location>
        <begin position="160"/>
        <end position="254"/>
    </location>
</feature>
<dbReference type="Pfam" id="PF01510">
    <property type="entry name" value="Amidase_2"/>
    <property type="match status" value="1"/>
</dbReference>
<comment type="similarity">
    <text evidence="1">Belongs to the N-acetylmuramoyl-L-alanine amidase 2 family.</text>
</comment>
<dbReference type="RefSeq" id="WP_196413959.1">
    <property type="nucleotide sequence ID" value="NZ_JADQTO010000005.1"/>
</dbReference>
<dbReference type="SMART" id="SM00701">
    <property type="entry name" value="PGRP"/>
    <property type="match status" value="1"/>
</dbReference>
<evidence type="ECO:0000259" key="3">
    <source>
        <dbReference type="SMART" id="SM00701"/>
    </source>
</evidence>